<dbReference type="RefSeq" id="WP_217681958.1">
    <property type="nucleotide sequence ID" value="NZ_JAHRGL010000030.1"/>
</dbReference>
<comment type="caution">
    <text evidence="2">The sequence shown here is derived from an EMBL/GenBank/DDBJ whole genome shotgun (WGS) entry which is preliminary data.</text>
</comment>
<name>A0ABS6MYU0_9GAMM</name>
<protein>
    <submittedName>
        <fullName evidence="2">DUF2790 domain-containing protein</fullName>
    </submittedName>
</protein>
<reference evidence="2 3" key="1">
    <citation type="submission" date="2021-06" db="EMBL/GenBank/DDBJ databases">
        <title>Differences between aerobic and microaerobic xylene degrading microbial communities.</title>
        <authorList>
            <person name="Banerjee S."/>
            <person name="Tancsics A."/>
        </authorList>
    </citation>
    <scope>NUCLEOTIDE SEQUENCE [LARGE SCALE GENOMIC DNA]</scope>
    <source>
        <strain evidence="2 3">MAP12</strain>
    </source>
</reference>
<sequence>MQTKALFLTAMLASASVFAAGASAQSEKASEYAYGMNLDVAEVVAIEEAPHALCEPVNSKMIYRDSKGQTHTVSYVKQSQDAGCY</sequence>
<accession>A0ABS6MYU0</accession>
<dbReference type="Proteomes" id="UP000813068">
    <property type="component" value="Unassembled WGS sequence"/>
</dbReference>
<organism evidence="2 3">
    <name type="scientific">Geopseudomonas aromaticivorans</name>
    <dbReference type="NCBI Taxonomy" id="2849492"/>
    <lineage>
        <taxon>Bacteria</taxon>
        <taxon>Pseudomonadati</taxon>
        <taxon>Pseudomonadota</taxon>
        <taxon>Gammaproteobacteria</taxon>
        <taxon>Pseudomonadales</taxon>
        <taxon>Pseudomonadaceae</taxon>
        <taxon>Geopseudomonas</taxon>
    </lineage>
</organism>
<evidence type="ECO:0000256" key="1">
    <source>
        <dbReference type="SAM" id="SignalP"/>
    </source>
</evidence>
<evidence type="ECO:0000313" key="3">
    <source>
        <dbReference type="Proteomes" id="UP000813068"/>
    </source>
</evidence>
<proteinExistence type="predicted"/>
<dbReference type="Pfam" id="PF10976">
    <property type="entry name" value="DUF2790"/>
    <property type="match status" value="1"/>
</dbReference>
<gene>
    <name evidence="2" type="ORF">KRX52_11990</name>
</gene>
<keyword evidence="3" id="KW-1185">Reference proteome</keyword>
<feature type="chain" id="PRO_5045954208" evidence="1">
    <location>
        <begin position="20"/>
        <end position="85"/>
    </location>
</feature>
<dbReference type="InterPro" id="IPR021245">
    <property type="entry name" value="DUF2790"/>
</dbReference>
<keyword evidence="1" id="KW-0732">Signal</keyword>
<feature type="signal peptide" evidence="1">
    <location>
        <begin position="1"/>
        <end position="19"/>
    </location>
</feature>
<evidence type="ECO:0000313" key="2">
    <source>
        <dbReference type="EMBL" id="MBV2133511.1"/>
    </source>
</evidence>
<dbReference type="EMBL" id="JAHRGL010000030">
    <property type="protein sequence ID" value="MBV2133511.1"/>
    <property type="molecule type" value="Genomic_DNA"/>
</dbReference>